<feature type="binding site" evidence="10">
    <location>
        <begin position="475"/>
        <end position="476"/>
    </location>
    <ligand>
        <name>S-adenosyl-L-methionine</name>
        <dbReference type="ChEBI" id="CHEBI:59789"/>
    </ligand>
</feature>
<keyword evidence="2 10" id="KW-0963">Cytoplasm</keyword>
<name>A0A5P1FCS7_ASPOF</name>
<protein>
    <recommendedName>
        <fullName evidence="10">tRNA (guanine(37)-N1)-methyltransferase</fullName>
        <ecNumber evidence="10">2.1.1.228</ecNumber>
    </recommendedName>
    <alternativeName>
        <fullName evidence="10">M1G-methyltransferase</fullName>
    </alternativeName>
    <alternativeName>
        <fullName evidence="10">tRNA [GM37] methyltransferase</fullName>
    </alternativeName>
    <alternativeName>
        <fullName evidence="10">tRNA methyltransferase 5 homolog</fullName>
    </alternativeName>
</protein>
<dbReference type="GO" id="GO:0002939">
    <property type="term" value="P:tRNA N1-guanine methylation"/>
    <property type="evidence" value="ECO:0007669"/>
    <property type="project" value="TreeGrafter"/>
</dbReference>
<feature type="domain" description="SAM-dependent methyltransferase TRM5/TYW2-type" evidence="11">
    <location>
        <begin position="319"/>
        <end position="581"/>
    </location>
</feature>
<dbReference type="InterPro" id="IPR056744">
    <property type="entry name" value="TRM5/TYW2-like_N"/>
</dbReference>
<evidence type="ECO:0000313" key="12">
    <source>
        <dbReference type="EMBL" id="ONK74659.1"/>
    </source>
</evidence>
<dbReference type="GO" id="GO:0005759">
    <property type="term" value="C:mitochondrial matrix"/>
    <property type="evidence" value="ECO:0007669"/>
    <property type="project" value="UniProtKB-SubCell"/>
</dbReference>
<evidence type="ECO:0000256" key="10">
    <source>
        <dbReference type="HAMAP-Rule" id="MF_03152"/>
    </source>
</evidence>
<evidence type="ECO:0000256" key="6">
    <source>
        <dbReference type="ARBA" id="ARBA00022694"/>
    </source>
</evidence>
<dbReference type="FunFam" id="3.40.50.150:FF:000225">
    <property type="entry name" value="tRNA (guanine(37)-N1)-methyltransferase"/>
    <property type="match status" value="1"/>
</dbReference>
<dbReference type="InterPro" id="IPR056743">
    <property type="entry name" value="TRM5-TYW2-like_MTfase"/>
</dbReference>
<dbReference type="EC" id="2.1.1.228" evidence="10"/>
<proteinExistence type="inferred from homology"/>
<dbReference type="HAMAP" id="MF_03152">
    <property type="entry name" value="TRM5"/>
    <property type="match status" value="1"/>
</dbReference>
<evidence type="ECO:0000256" key="2">
    <source>
        <dbReference type="ARBA" id="ARBA00022490"/>
    </source>
</evidence>
<evidence type="ECO:0000259" key="11">
    <source>
        <dbReference type="PROSITE" id="PS51684"/>
    </source>
</evidence>
<dbReference type="Gramene" id="ONK74659">
    <property type="protein sequence ID" value="ONK74659"/>
    <property type="gene ID" value="A4U43_C03F8810"/>
</dbReference>
<keyword evidence="8 10" id="KW-0539">Nucleus</keyword>
<feature type="binding site" evidence="10">
    <location>
        <begin position="447"/>
        <end position="448"/>
    </location>
    <ligand>
        <name>S-adenosyl-L-methionine</name>
        <dbReference type="ChEBI" id="CHEBI:59789"/>
    </ligand>
</feature>
<evidence type="ECO:0000256" key="7">
    <source>
        <dbReference type="ARBA" id="ARBA00023128"/>
    </source>
</evidence>
<evidence type="ECO:0000256" key="5">
    <source>
        <dbReference type="ARBA" id="ARBA00022691"/>
    </source>
</evidence>
<comment type="subunit">
    <text evidence="10">Monomer.</text>
</comment>
<dbReference type="GO" id="GO:0070901">
    <property type="term" value="P:mitochondrial tRNA methylation"/>
    <property type="evidence" value="ECO:0007669"/>
    <property type="project" value="UniProtKB-ARBA"/>
</dbReference>
<dbReference type="OMA" id="WQMTEVL"/>
<dbReference type="PANTHER" id="PTHR23245:SF43">
    <property type="entry name" value="TRNA (GUANINE(37)-N1)-METHYLTRANSFERASE 2"/>
    <property type="match status" value="1"/>
</dbReference>
<dbReference type="InterPro" id="IPR025792">
    <property type="entry name" value="tRNA_Gua_MeTrfase_euk"/>
</dbReference>
<sequence>MSSLLSLRPHHPFALSLPCTRSLFRPFSLLSSLSSNQTLTLTLALDYSSPLSHGPSLFKGRNPDANPNPNQDSIAVAADAESIDRSQFTRVFDISALRVPAEECSALERRIRGHLLNWPRVRNIARVEGDDVDPDLKNLLKNPPSVSEDRLKSLDRKSEIEEEVFSPVLYREKLVKDFNCRGYVNFRNLAKISRPKKKRRRKEGGGEGKERRVKDEIYSVEVVGDEEDEDWSILIGEGFKGGKWSGPTRLLLLDERYAKKGMDEMPEAVKAALLGGPMQNSPLIFELVQCRVTLYYNYWQMNELLEALLPEGIIVPTGFETVGHIAHLNLRDEHQPFKKLIAQVILDKNSPKIQTVVNKIDAIQNDYRTMELDVLAGNHSLVTTVIENGIRFQVDLASVYWNSRLATERQRLISCFSNSDVVCDVFSGVGPIAITAAKKVKYVYANDLNPKAVDYLERNIVLNKLDRKIEVSNMDGRRFVRSIYASQRAYNITQVVMNLPKDAAEFLDCFRGIFCKRHKDIGCTLPKIHVYGFSKAENPEFDFHERINMALYETVKEVDMHRVRLVAPGKWMLCASFILPQTAAFAKTSAG</sequence>
<keyword evidence="6 10" id="KW-0819">tRNA processing</keyword>
<dbReference type="EMBL" id="CM007383">
    <property type="protein sequence ID" value="ONK74659.1"/>
    <property type="molecule type" value="Genomic_DNA"/>
</dbReference>
<keyword evidence="5 10" id="KW-0949">S-adenosyl-L-methionine</keyword>
<dbReference type="Gene3D" id="3.30.300.110">
    <property type="entry name" value="Met-10+ protein-like domains"/>
    <property type="match status" value="1"/>
</dbReference>
<accession>A0A5P1FCS7</accession>
<feature type="binding site" evidence="10">
    <location>
        <position position="409"/>
    </location>
    <ligand>
        <name>S-adenosyl-L-methionine</name>
        <dbReference type="ChEBI" id="CHEBI:59789"/>
    </ligand>
</feature>
<evidence type="ECO:0000256" key="9">
    <source>
        <dbReference type="ARBA" id="ARBA00047783"/>
    </source>
</evidence>
<keyword evidence="3 10" id="KW-0489">Methyltransferase</keyword>
<dbReference type="Proteomes" id="UP000243459">
    <property type="component" value="Chromosome 3"/>
</dbReference>
<dbReference type="AlphaFoldDB" id="A0A5P1FCS7"/>
<comment type="function">
    <text evidence="10">Specifically methylates the N1 position of guanosine-37 in various cytoplasmic and mitochondrial tRNAs. Methylation is not dependent on the nature of the nucleoside 5' of the target nucleoside. This is the first step in the biosynthesis of wybutosine (yW), a modified base adjacent to the anticodon of tRNAs and required for accurate decoding.</text>
</comment>
<comment type="catalytic activity">
    <reaction evidence="9 10">
        <text>guanosine(37) in tRNA + S-adenosyl-L-methionine = N(1)-methylguanosine(37) in tRNA + S-adenosyl-L-homocysteine + H(+)</text>
        <dbReference type="Rhea" id="RHEA:36899"/>
        <dbReference type="Rhea" id="RHEA-COMP:10145"/>
        <dbReference type="Rhea" id="RHEA-COMP:10147"/>
        <dbReference type="ChEBI" id="CHEBI:15378"/>
        <dbReference type="ChEBI" id="CHEBI:57856"/>
        <dbReference type="ChEBI" id="CHEBI:59789"/>
        <dbReference type="ChEBI" id="CHEBI:73542"/>
        <dbReference type="ChEBI" id="CHEBI:74269"/>
        <dbReference type="EC" id="2.1.1.228"/>
    </reaction>
</comment>
<dbReference type="GO" id="GO:0005634">
    <property type="term" value="C:nucleus"/>
    <property type="evidence" value="ECO:0007669"/>
    <property type="project" value="UniProtKB-SubCell"/>
</dbReference>
<dbReference type="GO" id="GO:0052906">
    <property type="term" value="F:tRNA (guanine(37)-N1)-methyltransferase activity"/>
    <property type="evidence" value="ECO:0007669"/>
    <property type="project" value="UniProtKB-UniRule"/>
</dbReference>
<dbReference type="InterPro" id="IPR029063">
    <property type="entry name" value="SAM-dependent_MTases_sf"/>
</dbReference>
<dbReference type="PROSITE" id="PS51684">
    <property type="entry name" value="SAM_MT_TRM5_TYW2"/>
    <property type="match status" value="1"/>
</dbReference>
<evidence type="ECO:0000256" key="4">
    <source>
        <dbReference type="ARBA" id="ARBA00022679"/>
    </source>
</evidence>
<evidence type="ECO:0000256" key="1">
    <source>
        <dbReference type="ARBA" id="ARBA00009775"/>
    </source>
</evidence>
<comment type="subcellular location">
    <subcellularLocation>
        <location evidence="10">Mitochondrion matrix</location>
    </subcellularLocation>
    <subcellularLocation>
        <location evidence="10">Nucleus</location>
    </subcellularLocation>
    <subcellularLocation>
        <location evidence="10">Cytoplasm</location>
    </subcellularLocation>
    <text evidence="10">Predominantly in the mitochondria and in the nucleus.</text>
</comment>
<keyword evidence="13" id="KW-1185">Reference proteome</keyword>
<dbReference type="Gene3D" id="3.40.50.150">
    <property type="entry name" value="Vaccinia Virus protein VP39"/>
    <property type="match status" value="1"/>
</dbReference>
<keyword evidence="4 10" id="KW-0808">Transferase</keyword>
<dbReference type="CDD" id="cd02440">
    <property type="entry name" value="AdoMet_MTases"/>
    <property type="match status" value="1"/>
</dbReference>
<dbReference type="PANTHER" id="PTHR23245">
    <property type="entry name" value="TRNA METHYLTRANSFERASE"/>
    <property type="match status" value="1"/>
</dbReference>
<dbReference type="InterPro" id="IPR030382">
    <property type="entry name" value="MeTrfase_TRM5/TYW2"/>
</dbReference>
<reference evidence="13" key="1">
    <citation type="journal article" date="2017" name="Nat. Commun.">
        <title>The asparagus genome sheds light on the origin and evolution of a young Y chromosome.</title>
        <authorList>
            <person name="Harkess A."/>
            <person name="Zhou J."/>
            <person name="Xu C."/>
            <person name="Bowers J.E."/>
            <person name="Van der Hulst R."/>
            <person name="Ayyampalayam S."/>
            <person name="Mercati F."/>
            <person name="Riccardi P."/>
            <person name="McKain M.R."/>
            <person name="Kakrana A."/>
            <person name="Tang H."/>
            <person name="Ray J."/>
            <person name="Groenendijk J."/>
            <person name="Arikit S."/>
            <person name="Mathioni S.M."/>
            <person name="Nakano M."/>
            <person name="Shan H."/>
            <person name="Telgmann-Rauber A."/>
            <person name="Kanno A."/>
            <person name="Yue Z."/>
            <person name="Chen H."/>
            <person name="Li W."/>
            <person name="Chen Y."/>
            <person name="Xu X."/>
            <person name="Zhang Y."/>
            <person name="Luo S."/>
            <person name="Chen H."/>
            <person name="Gao J."/>
            <person name="Mao Z."/>
            <person name="Pires J.C."/>
            <person name="Luo M."/>
            <person name="Kudrna D."/>
            <person name="Wing R.A."/>
            <person name="Meyers B.C."/>
            <person name="Yi K."/>
            <person name="Kong H."/>
            <person name="Lavrijsen P."/>
            <person name="Sunseri F."/>
            <person name="Falavigna A."/>
            <person name="Ye Y."/>
            <person name="Leebens-Mack J.H."/>
            <person name="Chen G."/>
        </authorList>
    </citation>
    <scope>NUCLEOTIDE SEQUENCE [LARGE SCALE GENOMIC DNA]</scope>
    <source>
        <strain evidence="13">cv. DH0086</strain>
    </source>
</reference>
<comment type="similarity">
    <text evidence="10">Belongs to the TRM5 / TYW2 family.</text>
</comment>
<evidence type="ECO:0000313" key="13">
    <source>
        <dbReference type="Proteomes" id="UP000243459"/>
    </source>
</evidence>
<dbReference type="SUPFAM" id="SSF53335">
    <property type="entry name" value="S-adenosyl-L-methionine-dependent methyltransferases"/>
    <property type="match status" value="1"/>
</dbReference>
<gene>
    <name evidence="12" type="ORF">A4U43_C03F8810</name>
</gene>
<evidence type="ECO:0000256" key="3">
    <source>
        <dbReference type="ARBA" id="ARBA00022603"/>
    </source>
</evidence>
<keyword evidence="7 10" id="KW-0496">Mitochondrion</keyword>
<dbReference type="Pfam" id="PF02475">
    <property type="entry name" value="TRM5-TYW2_MTfase"/>
    <property type="match status" value="1"/>
</dbReference>
<dbReference type="FunFam" id="3.30.300.110:FF:000001">
    <property type="entry name" value="tRNA (guanine(37)-N1)-methyltransferase"/>
    <property type="match status" value="1"/>
</dbReference>
<feature type="binding site" evidence="10">
    <location>
        <position position="498"/>
    </location>
    <ligand>
        <name>S-adenosyl-L-methionine</name>
        <dbReference type="ChEBI" id="CHEBI:59789"/>
    </ligand>
</feature>
<organism evidence="12 13">
    <name type="scientific">Asparagus officinalis</name>
    <name type="common">Garden asparagus</name>
    <dbReference type="NCBI Taxonomy" id="4686"/>
    <lineage>
        <taxon>Eukaryota</taxon>
        <taxon>Viridiplantae</taxon>
        <taxon>Streptophyta</taxon>
        <taxon>Embryophyta</taxon>
        <taxon>Tracheophyta</taxon>
        <taxon>Spermatophyta</taxon>
        <taxon>Magnoliopsida</taxon>
        <taxon>Liliopsida</taxon>
        <taxon>Asparagales</taxon>
        <taxon>Asparagaceae</taxon>
        <taxon>Asparagoideae</taxon>
        <taxon>Asparagus</taxon>
    </lineage>
</organism>
<evidence type="ECO:0000256" key="8">
    <source>
        <dbReference type="ARBA" id="ARBA00023242"/>
    </source>
</evidence>
<comment type="similarity">
    <text evidence="1">Belongs to the class I-like SAM-binding methyltransferase superfamily. TRM5/TYW2 family.</text>
</comment>
<dbReference type="OrthoDB" id="408788at2759"/>
<dbReference type="Pfam" id="PF25133">
    <property type="entry name" value="TYW2_N_2"/>
    <property type="match status" value="1"/>
</dbReference>